<keyword evidence="3" id="KW-0011">Acute phase</keyword>
<dbReference type="InterPro" id="IPR013320">
    <property type="entry name" value="ConA-like_dom_sf"/>
</dbReference>
<evidence type="ECO:0000256" key="8">
    <source>
        <dbReference type="ARBA" id="ARBA00023157"/>
    </source>
</evidence>
<keyword evidence="13" id="KW-1185">Reference proteome</keyword>
<dbReference type="Pfam" id="PF00354">
    <property type="entry name" value="Pentaxin"/>
    <property type="match status" value="1"/>
</dbReference>
<evidence type="ECO:0000256" key="6">
    <source>
        <dbReference type="ARBA" id="ARBA00022729"/>
    </source>
</evidence>
<dbReference type="InterPro" id="IPR030476">
    <property type="entry name" value="Pentaxin_CS"/>
</dbReference>
<keyword evidence="8" id="KW-1015">Disulfide bond</keyword>
<dbReference type="GO" id="GO:0005576">
    <property type="term" value="C:extracellular region"/>
    <property type="evidence" value="ECO:0007669"/>
    <property type="project" value="UniProtKB-SubCell"/>
</dbReference>
<evidence type="ECO:0000256" key="2">
    <source>
        <dbReference type="ARBA" id="ARBA00004613"/>
    </source>
</evidence>
<evidence type="ECO:0000256" key="10">
    <source>
        <dbReference type="ARBA" id="ARBA00040546"/>
    </source>
</evidence>
<comment type="similarity">
    <text evidence="9">Belongs to the pentraxin family.</text>
</comment>
<protein>
    <recommendedName>
        <fullName evidence="10">C-reactive protein</fullName>
    </recommendedName>
</protein>
<name>A0ABC9XTS6_GRUJA</name>
<evidence type="ECO:0000256" key="5">
    <source>
        <dbReference type="ARBA" id="ARBA00022723"/>
    </source>
</evidence>
<comment type="caution">
    <text evidence="12">The sequence shown here is derived from an EMBL/GenBank/DDBJ whole genome shotgun (WGS) entry which is preliminary data.</text>
</comment>
<organism evidence="12 13">
    <name type="scientific">Grus japonensis</name>
    <name type="common">Japanese crane</name>
    <name type="synonym">Red-crowned crane</name>
    <dbReference type="NCBI Taxonomy" id="30415"/>
    <lineage>
        <taxon>Eukaryota</taxon>
        <taxon>Metazoa</taxon>
        <taxon>Chordata</taxon>
        <taxon>Craniata</taxon>
        <taxon>Vertebrata</taxon>
        <taxon>Euteleostomi</taxon>
        <taxon>Archelosauria</taxon>
        <taxon>Archosauria</taxon>
        <taxon>Dinosauria</taxon>
        <taxon>Saurischia</taxon>
        <taxon>Theropoda</taxon>
        <taxon>Coelurosauria</taxon>
        <taxon>Aves</taxon>
        <taxon>Neognathae</taxon>
        <taxon>Neoaves</taxon>
        <taxon>Gruiformes</taxon>
        <taxon>Gruidae</taxon>
        <taxon>Grus</taxon>
    </lineage>
</organism>
<reference evidence="12 13" key="1">
    <citation type="submission" date="2024-06" db="EMBL/GenBank/DDBJ databases">
        <title>The draft genome of Grus japonensis, version 3.</title>
        <authorList>
            <person name="Nabeshima K."/>
            <person name="Suzuki S."/>
            <person name="Onuma M."/>
        </authorList>
    </citation>
    <scope>NUCLEOTIDE SEQUENCE [LARGE SCALE GENOMIC DNA]</scope>
    <source>
        <strain evidence="12 13">451A</strain>
    </source>
</reference>
<dbReference type="InterPro" id="IPR051005">
    <property type="entry name" value="Pentraxin_domain"/>
</dbReference>
<evidence type="ECO:0000313" key="12">
    <source>
        <dbReference type="EMBL" id="GAB0201153.1"/>
    </source>
</evidence>
<keyword evidence="6" id="KW-0732">Signal</keyword>
<comment type="cofactor">
    <cofactor evidence="1">
        <name>Ca(2+)</name>
        <dbReference type="ChEBI" id="CHEBI:29108"/>
    </cofactor>
</comment>
<dbReference type="PROSITE" id="PS00289">
    <property type="entry name" value="PTX_1"/>
    <property type="match status" value="1"/>
</dbReference>
<dbReference type="PANTHER" id="PTHR45869:SF7">
    <property type="entry name" value="C-REACTIVE PROTEIN"/>
    <property type="match status" value="1"/>
</dbReference>
<dbReference type="Gene3D" id="2.60.120.200">
    <property type="match status" value="1"/>
</dbReference>
<evidence type="ECO:0000256" key="1">
    <source>
        <dbReference type="ARBA" id="ARBA00001913"/>
    </source>
</evidence>
<keyword evidence="7" id="KW-0106">Calcium</keyword>
<dbReference type="PRINTS" id="PR00895">
    <property type="entry name" value="PENTAXIN"/>
</dbReference>
<dbReference type="SUPFAM" id="SSF49899">
    <property type="entry name" value="Concanavalin A-like lectins/glucanases"/>
    <property type="match status" value="1"/>
</dbReference>
<sequence length="163" mass="17905">MEGLRQGPLQAPWGEQKVQRGAVVRSSSSRQAWQVPALRGIRFVSFSIPKSISGSKHICASWESTTSIMGFWFNRKPCPCKGLQRGYAVEAEVAIMLGQKQDAFGAASMPSSPSWGKSRPCVWDTEFSTSGVIAAMHDSPDEAPICGWRNFLCKMMGEVYLKA</sequence>
<evidence type="ECO:0000256" key="3">
    <source>
        <dbReference type="ARBA" id="ARBA00022486"/>
    </source>
</evidence>
<evidence type="ECO:0000259" key="11">
    <source>
        <dbReference type="Pfam" id="PF00354"/>
    </source>
</evidence>
<keyword evidence="5" id="KW-0479">Metal-binding</keyword>
<evidence type="ECO:0000256" key="7">
    <source>
        <dbReference type="ARBA" id="ARBA00022837"/>
    </source>
</evidence>
<gene>
    <name evidence="12" type="ORF">GRJ2_002580800</name>
</gene>
<dbReference type="Proteomes" id="UP001623348">
    <property type="component" value="Unassembled WGS sequence"/>
</dbReference>
<evidence type="ECO:0000256" key="4">
    <source>
        <dbReference type="ARBA" id="ARBA00022525"/>
    </source>
</evidence>
<comment type="subcellular location">
    <subcellularLocation>
        <location evidence="2">Secreted</location>
    </subcellularLocation>
</comment>
<accession>A0ABC9XTS6</accession>
<feature type="domain" description="Pentraxin (PTX)" evidence="11">
    <location>
        <begin position="53"/>
        <end position="162"/>
    </location>
</feature>
<dbReference type="GO" id="GO:0046872">
    <property type="term" value="F:metal ion binding"/>
    <property type="evidence" value="ECO:0007669"/>
    <property type="project" value="UniProtKB-KW"/>
</dbReference>
<dbReference type="AlphaFoldDB" id="A0ABC9XTS6"/>
<dbReference type="InterPro" id="IPR001759">
    <property type="entry name" value="PTX_dom"/>
</dbReference>
<keyword evidence="4" id="KW-0964">Secreted</keyword>
<evidence type="ECO:0000256" key="9">
    <source>
        <dbReference type="ARBA" id="ARBA00038102"/>
    </source>
</evidence>
<proteinExistence type="inferred from homology"/>
<dbReference type="GO" id="GO:0006953">
    <property type="term" value="P:acute-phase response"/>
    <property type="evidence" value="ECO:0007669"/>
    <property type="project" value="UniProtKB-KW"/>
</dbReference>
<dbReference type="PANTHER" id="PTHR45869">
    <property type="entry name" value="C-REACTIVE PROTEIN-RELATED"/>
    <property type="match status" value="1"/>
</dbReference>
<dbReference type="EMBL" id="BAAFJT010000029">
    <property type="protein sequence ID" value="GAB0201153.1"/>
    <property type="molecule type" value="Genomic_DNA"/>
</dbReference>
<evidence type="ECO:0000313" key="13">
    <source>
        <dbReference type="Proteomes" id="UP001623348"/>
    </source>
</evidence>